<feature type="signal peptide" evidence="9">
    <location>
        <begin position="1"/>
        <end position="17"/>
    </location>
</feature>
<keyword evidence="5 8" id="KW-0378">Hydrolase</keyword>
<dbReference type="PANTHER" id="PTHR11452">
    <property type="entry name" value="ALPHA-GALACTOSIDASE/ALPHA-N-ACETYLGALACTOSAMINIDASE"/>
    <property type="match status" value="1"/>
</dbReference>
<dbReference type="InterPro" id="IPR013780">
    <property type="entry name" value="Glyco_hydro_b"/>
</dbReference>
<dbReference type="RefSeq" id="WP_245761392.1">
    <property type="nucleotide sequence ID" value="NZ_FNOK01000028.1"/>
</dbReference>
<keyword evidence="6 8" id="KW-1015">Disulfide bond</keyword>
<evidence type="ECO:0000256" key="2">
    <source>
        <dbReference type="ARBA" id="ARBA00009743"/>
    </source>
</evidence>
<evidence type="ECO:0000256" key="5">
    <source>
        <dbReference type="ARBA" id="ARBA00022801"/>
    </source>
</evidence>
<keyword evidence="7 8" id="KW-0326">Glycosidase</keyword>
<dbReference type="GO" id="GO:0004557">
    <property type="term" value="F:alpha-galactosidase activity"/>
    <property type="evidence" value="ECO:0007669"/>
    <property type="project" value="UniProtKB-EC"/>
</dbReference>
<dbReference type="EC" id="3.2.1.22" evidence="3 8"/>
<feature type="domain" description="Alpha galactosidase C-terminal" evidence="10">
    <location>
        <begin position="300"/>
        <end position="375"/>
    </location>
</feature>
<dbReference type="EMBL" id="FNOK01000028">
    <property type="protein sequence ID" value="SDY52629.1"/>
    <property type="molecule type" value="Genomic_DNA"/>
</dbReference>
<comment type="catalytic activity">
    <reaction evidence="1 8">
        <text>Hydrolysis of terminal, non-reducing alpha-D-galactose residues in alpha-D-galactosides, including galactose oligosaccharides, galactomannans and galactolipids.</text>
        <dbReference type="EC" id="3.2.1.22"/>
    </reaction>
</comment>
<evidence type="ECO:0000313" key="11">
    <source>
        <dbReference type="EMBL" id="SDY52629.1"/>
    </source>
</evidence>
<reference evidence="12" key="1">
    <citation type="submission" date="2016-10" db="EMBL/GenBank/DDBJ databases">
        <authorList>
            <person name="Varghese N."/>
            <person name="Submissions S."/>
        </authorList>
    </citation>
    <scope>NUCLEOTIDE SEQUENCE [LARGE SCALE GENOMIC DNA]</scope>
    <source>
        <strain evidence="12">CGMCC 4.3530</strain>
    </source>
</reference>
<dbReference type="Pfam" id="PF17801">
    <property type="entry name" value="Melibiase_C"/>
    <property type="match status" value="1"/>
</dbReference>
<dbReference type="SUPFAM" id="SSF51011">
    <property type="entry name" value="Glycosyl hydrolase domain"/>
    <property type="match status" value="1"/>
</dbReference>
<sequence length="383" mass="41740">MLLVTTLLLTMNGTAGAADDPAPAPPMGWNSWNKFGCDINEQLIIETADAMVASGMKDAGYQYVNIDDCWMAPERGADGRLQPDPVRFPAGIKAVADHVHAKGLKLGIYSSAGTKTCQGLPASLDHEEVDARTFADWGVDYLKYDNCNNEGRPAVERYQKMGEALRATGRPIVYSICEWGENDPWEWGREVGGHLWRTTGDISDSWNSMTGLLDQQVGIEQHSGPNGWNDPDMLEVGNGGMTDAEYRAHFSLWALLNAPLLAGNDLRTMDQSTKDIMLNPELIAINQDWGGKQGYRVRDDGETEVWAKPVSDGSVAVVLFNRTGEDQDIQAKAGEVGLPDAAGYRSRDLWTGVETSIGGEIRASVPSHGAVAYRVWPNPGEKS</sequence>
<dbReference type="GO" id="GO:0016052">
    <property type="term" value="P:carbohydrate catabolic process"/>
    <property type="evidence" value="ECO:0007669"/>
    <property type="project" value="UniProtKB-ARBA"/>
</dbReference>
<dbReference type="Gene3D" id="2.60.40.1180">
    <property type="entry name" value="Golgi alpha-mannosidase II"/>
    <property type="match status" value="1"/>
</dbReference>
<dbReference type="AlphaFoldDB" id="A0A1H3KKP0"/>
<organism evidence="11 12">
    <name type="scientific">Saccharopolyspora shandongensis</name>
    <dbReference type="NCBI Taxonomy" id="418495"/>
    <lineage>
        <taxon>Bacteria</taxon>
        <taxon>Bacillati</taxon>
        <taxon>Actinomycetota</taxon>
        <taxon>Actinomycetes</taxon>
        <taxon>Pseudonocardiales</taxon>
        <taxon>Pseudonocardiaceae</taxon>
        <taxon>Saccharopolyspora</taxon>
    </lineage>
</organism>
<dbReference type="PRINTS" id="PR00740">
    <property type="entry name" value="GLHYDRLASE27"/>
</dbReference>
<accession>A0A1H3KKP0</accession>
<keyword evidence="12" id="KW-1185">Reference proteome</keyword>
<dbReference type="InterPro" id="IPR041233">
    <property type="entry name" value="Melibiase_C"/>
</dbReference>
<dbReference type="InterPro" id="IPR013785">
    <property type="entry name" value="Aldolase_TIM"/>
</dbReference>
<dbReference type="SUPFAM" id="SSF51445">
    <property type="entry name" value="(Trans)glycosidases"/>
    <property type="match status" value="1"/>
</dbReference>
<dbReference type="STRING" id="418495.SAMN05216215_102879"/>
<dbReference type="Pfam" id="PF16499">
    <property type="entry name" value="Melibiase_2"/>
    <property type="match status" value="1"/>
</dbReference>
<keyword evidence="4 9" id="KW-0732">Signal</keyword>
<evidence type="ECO:0000256" key="8">
    <source>
        <dbReference type="RuleBase" id="RU361168"/>
    </source>
</evidence>
<proteinExistence type="inferred from homology"/>
<dbReference type="FunFam" id="3.20.20.70:FF:000202">
    <property type="entry name" value="Alpha-galactosidase"/>
    <property type="match status" value="1"/>
</dbReference>
<dbReference type="InterPro" id="IPR017853">
    <property type="entry name" value="GH"/>
</dbReference>
<evidence type="ECO:0000256" key="4">
    <source>
        <dbReference type="ARBA" id="ARBA00022729"/>
    </source>
</evidence>
<evidence type="ECO:0000256" key="7">
    <source>
        <dbReference type="ARBA" id="ARBA00023295"/>
    </source>
</evidence>
<name>A0A1H3KKP0_9PSEU</name>
<comment type="similarity">
    <text evidence="2 8">Belongs to the glycosyl hydrolase 27 family.</text>
</comment>
<dbReference type="Gene3D" id="3.20.20.70">
    <property type="entry name" value="Aldolase class I"/>
    <property type="match status" value="1"/>
</dbReference>
<dbReference type="InterPro" id="IPR002241">
    <property type="entry name" value="Glyco_hydro_27"/>
</dbReference>
<gene>
    <name evidence="11" type="ORF">SAMN05216215_102879</name>
</gene>
<evidence type="ECO:0000256" key="3">
    <source>
        <dbReference type="ARBA" id="ARBA00012755"/>
    </source>
</evidence>
<dbReference type="CDD" id="cd14792">
    <property type="entry name" value="GH27"/>
    <property type="match status" value="1"/>
</dbReference>
<evidence type="ECO:0000259" key="10">
    <source>
        <dbReference type="Pfam" id="PF17801"/>
    </source>
</evidence>
<evidence type="ECO:0000256" key="9">
    <source>
        <dbReference type="SAM" id="SignalP"/>
    </source>
</evidence>
<dbReference type="PANTHER" id="PTHR11452:SF75">
    <property type="entry name" value="ALPHA-GALACTOSIDASE MEL1"/>
    <property type="match status" value="1"/>
</dbReference>
<protein>
    <recommendedName>
        <fullName evidence="3 8">Alpha-galactosidase</fullName>
        <ecNumber evidence="3 8">3.2.1.22</ecNumber>
    </recommendedName>
    <alternativeName>
        <fullName evidence="8">Melibiase</fullName>
    </alternativeName>
</protein>
<dbReference type="Proteomes" id="UP000199529">
    <property type="component" value="Unassembled WGS sequence"/>
</dbReference>
<evidence type="ECO:0000313" key="12">
    <source>
        <dbReference type="Proteomes" id="UP000199529"/>
    </source>
</evidence>
<feature type="chain" id="PRO_5011696573" description="Alpha-galactosidase" evidence="9">
    <location>
        <begin position="18"/>
        <end position="383"/>
    </location>
</feature>
<evidence type="ECO:0000256" key="1">
    <source>
        <dbReference type="ARBA" id="ARBA00001255"/>
    </source>
</evidence>
<evidence type="ECO:0000256" key="6">
    <source>
        <dbReference type="ARBA" id="ARBA00023157"/>
    </source>
</evidence>